<evidence type="ECO:0000259" key="1">
    <source>
        <dbReference type="Pfam" id="PF06283"/>
    </source>
</evidence>
<dbReference type="PANTHER" id="PTHR40469">
    <property type="entry name" value="SECRETED GLYCOSYL HYDROLASE"/>
    <property type="match status" value="1"/>
</dbReference>
<organism evidence="2 3">
    <name type="scientific">Chitinophaga chungangae</name>
    <dbReference type="NCBI Taxonomy" id="2821488"/>
    <lineage>
        <taxon>Bacteria</taxon>
        <taxon>Pseudomonadati</taxon>
        <taxon>Bacteroidota</taxon>
        <taxon>Chitinophagia</taxon>
        <taxon>Chitinophagales</taxon>
        <taxon>Chitinophagaceae</taxon>
        <taxon>Chitinophaga</taxon>
    </lineage>
</organism>
<dbReference type="SUPFAM" id="SSF52317">
    <property type="entry name" value="Class I glutamine amidotransferase-like"/>
    <property type="match status" value="1"/>
</dbReference>
<proteinExistence type="predicted"/>
<dbReference type="RefSeq" id="WP_209145853.1">
    <property type="nucleotide sequence ID" value="NZ_JAGHKP010000002.1"/>
</dbReference>
<dbReference type="Gene3D" id="3.40.50.880">
    <property type="match status" value="1"/>
</dbReference>
<protein>
    <submittedName>
        <fullName evidence="2">ThuA domain-containing protein</fullName>
    </submittedName>
</protein>
<dbReference type="InterPro" id="IPR029010">
    <property type="entry name" value="ThuA-like"/>
</dbReference>
<sequence length="266" mass="29846">MACRTAAGAGSSEVNWKKTRVLVYTKNGKGYVHDNIPSAVAAFQKMGADHGFAVDVSDNPSVFTDANLGRYDALVFTSTNNDVFDTDAQKVAFMRYIQSGGGFMGVHSAIGTERKWDWFKKMIGGTFAWHAKYQKFRLQVIDPKHPSMANVPNVWEREDECYFSKEMYPGIKTLIAHDVASLKIVNDTVLTKNQGSFGNNYPAVWYQQFDGGNIWFTSLGHNKLDYAEPVFVNHLYEGLRWVVSQSGHRDLSKAYATSPATPVRYQ</sequence>
<dbReference type="Pfam" id="PF06283">
    <property type="entry name" value="ThuA"/>
    <property type="match status" value="1"/>
</dbReference>
<keyword evidence="3" id="KW-1185">Reference proteome</keyword>
<comment type="caution">
    <text evidence="2">The sequence shown here is derived from an EMBL/GenBank/DDBJ whole genome shotgun (WGS) entry which is preliminary data.</text>
</comment>
<feature type="domain" description="ThuA-like" evidence="1">
    <location>
        <begin position="20"/>
        <end position="242"/>
    </location>
</feature>
<dbReference type="InterPro" id="IPR029062">
    <property type="entry name" value="Class_I_gatase-like"/>
</dbReference>
<evidence type="ECO:0000313" key="2">
    <source>
        <dbReference type="EMBL" id="MBO9152875.1"/>
    </source>
</evidence>
<dbReference type="PANTHER" id="PTHR40469:SF2">
    <property type="entry name" value="GALACTOSE-BINDING DOMAIN-LIKE SUPERFAMILY PROTEIN"/>
    <property type="match status" value="1"/>
</dbReference>
<reference evidence="3" key="1">
    <citation type="submission" date="2021-03" db="EMBL/GenBank/DDBJ databases">
        <title>Assistant Professor.</title>
        <authorList>
            <person name="Huq M.A."/>
        </authorList>
    </citation>
    <scope>NUCLEOTIDE SEQUENCE [LARGE SCALE GENOMIC DNA]</scope>
    <source>
        <strain evidence="3">MAH-28</strain>
    </source>
</reference>
<name>A0ABS3YEI5_9BACT</name>
<gene>
    <name evidence="2" type="ORF">J7I43_11670</name>
</gene>
<evidence type="ECO:0000313" key="3">
    <source>
        <dbReference type="Proteomes" id="UP000679126"/>
    </source>
</evidence>
<accession>A0ABS3YEI5</accession>
<dbReference type="Proteomes" id="UP000679126">
    <property type="component" value="Unassembled WGS sequence"/>
</dbReference>
<dbReference type="EMBL" id="JAGHKP010000002">
    <property type="protein sequence ID" value="MBO9152875.1"/>
    <property type="molecule type" value="Genomic_DNA"/>
</dbReference>